<evidence type="ECO:0000256" key="9">
    <source>
        <dbReference type="HAMAP-Rule" id="MF_00115"/>
    </source>
</evidence>
<evidence type="ECO:0000313" key="11">
    <source>
        <dbReference type="Proteomes" id="UP000182152"/>
    </source>
</evidence>
<gene>
    <name evidence="9" type="primary">mscL</name>
    <name evidence="10" type="ORF">RV14_GL000964</name>
</gene>
<evidence type="ECO:0000313" key="10">
    <source>
        <dbReference type="EMBL" id="OJG83730.1"/>
    </source>
</evidence>
<keyword evidence="7 9" id="KW-0472">Membrane</keyword>
<dbReference type="Pfam" id="PF01741">
    <property type="entry name" value="MscL"/>
    <property type="match status" value="1"/>
</dbReference>
<dbReference type="PRINTS" id="PR01264">
    <property type="entry name" value="MECHCHANNEL"/>
</dbReference>
<dbReference type="PANTHER" id="PTHR30266">
    <property type="entry name" value="MECHANOSENSITIVE CHANNEL MSCL"/>
    <property type="match status" value="1"/>
</dbReference>
<dbReference type="InterPro" id="IPR037673">
    <property type="entry name" value="MSC/AndL"/>
</dbReference>
<keyword evidence="6 9" id="KW-0406">Ion transport</keyword>
<keyword evidence="4 9" id="KW-0812">Transmembrane</keyword>
<comment type="subcellular location">
    <subcellularLocation>
        <location evidence="9">Cell membrane</location>
        <topology evidence="9">Multi-pass membrane protein</topology>
    </subcellularLocation>
    <subcellularLocation>
        <location evidence="1">Membrane</location>
        <topology evidence="1">Multi-pass membrane protein</topology>
    </subcellularLocation>
</comment>
<dbReference type="EMBL" id="JXLB01000002">
    <property type="protein sequence ID" value="OJG83730.1"/>
    <property type="molecule type" value="Genomic_DNA"/>
</dbReference>
<evidence type="ECO:0000256" key="6">
    <source>
        <dbReference type="ARBA" id="ARBA00023065"/>
    </source>
</evidence>
<keyword evidence="2 9" id="KW-0813">Transport</keyword>
<evidence type="ECO:0000256" key="7">
    <source>
        <dbReference type="ARBA" id="ARBA00023136"/>
    </source>
</evidence>
<feature type="transmembrane region" description="Helical" evidence="9">
    <location>
        <begin position="93"/>
        <end position="116"/>
    </location>
</feature>
<accession>A0A1L8WRU3</accession>
<organism evidence="10 11">
    <name type="scientific">Enterococcus ratti</name>
    <dbReference type="NCBI Taxonomy" id="150033"/>
    <lineage>
        <taxon>Bacteria</taxon>
        <taxon>Bacillati</taxon>
        <taxon>Bacillota</taxon>
        <taxon>Bacilli</taxon>
        <taxon>Lactobacillales</taxon>
        <taxon>Enterococcaceae</taxon>
        <taxon>Enterococcus</taxon>
    </lineage>
</organism>
<dbReference type="GO" id="GO:0008381">
    <property type="term" value="F:mechanosensitive monoatomic ion channel activity"/>
    <property type="evidence" value="ECO:0007669"/>
    <property type="project" value="UniProtKB-UniRule"/>
</dbReference>
<dbReference type="HAMAP" id="MF_00115">
    <property type="entry name" value="MscL"/>
    <property type="match status" value="1"/>
</dbReference>
<reference evidence="10 11" key="1">
    <citation type="submission" date="2014-12" db="EMBL/GenBank/DDBJ databases">
        <title>Draft genome sequences of 29 type strains of Enterococci.</title>
        <authorList>
            <person name="Zhong Z."/>
            <person name="Sun Z."/>
            <person name="Liu W."/>
            <person name="Zhang W."/>
            <person name="Zhang H."/>
        </authorList>
    </citation>
    <scope>NUCLEOTIDE SEQUENCE [LARGE SCALE GENOMIC DNA]</scope>
    <source>
        <strain evidence="10 11">DSM 15687</strain>
    </source>
</reference>
<protein>
    <recommendedName>
        <fullName evidence="9">Large-conductance mechanosensitive channel</fullName>
    </recommendedName>
</protein>
<dbReference type="Proteomes" id="UP000182152">
    <property type="component" value="Unassembled WGS sequence"/>
</dbReference>
<feature type="transmembrane region" description="Helical" evidence="9">
    <location>
        <begin position="34"/>
        <end position="55"/>
    </location>
</feature>
<evidence type="ECO:0000256" key="4">
    <source>
        <dbReference type="ARBA" id="ARBA00022692"/>
    </source>
</evidence>
<evidence type="ECO:0000256" key="8">
    <source>
        <dbReference type="ARBA" id="ARBA00023303"/>
    </source>
</evidence>
<name>A0A1L8WRU3_9ENTE</name>
<comment type="subunit">
    <text evidence="9">Homopentamer.</text>
</comment>
<comment type="caution">
    <text evidence="10">The sequence shown here is derived from an EMBL/GenBank/DDBJ whole genome shotgun (WGS) entry which is preliminary data.</text>
</comment>
<comment type="similarity">
    <text evidence="9">Belongs to the MscL family.</text>
</comment>
<keyword evidence="8 9" id="KW-0407">Ion channel</keyword>
<keyword evidence="11" id="KW-1185">Reference proteome</keyword>
<comment type="function">
    <text evidence="9">Channel that opens in response to stretch forces in the membrane lipid bilayer. May participate in the regulation of osmotic pressure changes within the cell.</text>
</comment>
<dbReference type="Gene3D" id="1.10.1200.120">
    <property type="entry name" value="Large-conductance mechanosensitive channel, MscL, domain 1"/>
    <property type="match status" value="1"/>
</dbReference>
<keyword evidence="3 9" id="KW-1003">Cell membrane</keyword>
<dbReference type="SUPFAM" id="SSF81330">
    <property type="entry name" value="Gated mechanosensitive channel"/>
    <property type="match status" value="1"/>
</dbReference>
<dbReference type="InterPro" id="IPR036019">
    <property type="entry name" value="MscL_channel"/>
</dbReference>
<dbReference type="InterPro" id="IPR001185">
    <property type="entry name" value="MS_channel"/>
</dbReference>
<dbReference type="AlphaFoldDB" id="A0A1L8WRU3"/>
<evidence type="ECO:0000256" key="2">
    <source>
        <dbReference type="ARBA" id="ARBA00022448"/>
    </source>
</evidence>
<keyword evidence="5 9" id="KW-1133">Transmembrane helix</keyword>
<dbReference type="PANTHER" id="PTHR30266:SF2">
    <property type="entry name" value="LARGE-CONDUCTANCE MECHANOSENSITIVE CHANNEL"/>
    <property type="match status" value="1"/>
</dbReference>
<sequence>MLFLYFFILRYTNDKERRNKMIKEFKEFIMRGDVLDLAVGVVIGSAFTSIVNQVVQGLITPLVGWVVAMITGTSDLKGALSILDWSPTKGVTFAFGDVISAIITFLITGFVLFLVVKAANHAKKLRPTKEEETPATPTAEDYLSDIRDLLAQQTAEKNGRPTTQVTADPTKK</sequence>
<evidence type="ECO:0000256" key="3">
    <source>
        <dbReference type="ARBA" id="ARBA00022475"/>
    </source>
</evidence>
<dbReference type="NCBIfam" id="TIGR00220">
    <property type="entry name" value="mscL"/>
    <property type="match status" value="1"/>
</dbReference>
<dbReference type="STRING" id="150033.RV14_GL000964"/>
<evidence type="ECO:0000256" key="5">
    <source>
        <dbReference type="ARBA" id="ARBA00022989"/>
    </source>
</evidence>
<evidence type="ECO:0000256" key="1">
    <source>
        <dbReference type="ARBA" id="ARBA00004141"/>
    </source>
</evidence>
<proteinExistence type="inferred from homology"/>
<dbReference type="GO" id="GO:0005886">
    <property type="term" value="C:plasma membrane"/>
    <property type="evidence" value="ECO:0007669"/>
    <property type="project" value="UniProtKB-SubCell"/>
</dbReference>